<dbReference type="OMA" id="RENRCNT"/>
<dbReference type="Pfam" id="PF13962">
    <property type="entry name" value="PGG"/>
    <property type="match status" value="1"/>
</dbReference>
<keyword evidence="11" id="KW-1185">Reference proteome</keyword>
<evidence type="ECO:0000256" key="3">
    <source>
        <dbReference type="ARBA" id="ARBA00022737"/>
    </source>
</evidence>
<dbReference type="Gene3D" id="1.25.40.20">
    <property type="entry name" value="Ankyrin repeat-containing domain"/>
    <property type="match status" value="4"/>
</dbReference>
<keyword evidence="4 7" id="KW-1133">Transmembrane helix</keyword>
<evidence type="ECO:0000256" key="4">
    <source>
        <dbReference type="ARBA" id="ARBA00022989"/>
    </source>
</evidence>
<dbReference type="STRING" id="79200.A0A175YE02"/>
<dbReference type="InterPro" id="IPR026961">
    <property type="entry name" value="PGG_dom"/>
</dbReference>
<dbReference type="SUPFAM" id="SSF48403">
    <property type="entry name" value="Ankyrin repeat"/>
    <property type="match status" value="2"/>
</dbReference>
<dbReference type="GO" id="GO:0005886">
    <property type="term" value="C:plasma membrane"/>
    <property type="evidence" value="ECO:0007669"/>
    <property type="project" value="TreeGrafter"/>
</dbReference>
<evidence type="ECO:0000256" key="6">
    <source>
        <dbReference type="ARBA" id="ARBA00023136"/>
    </source>
</evidence>
<proteinExistence type="predicted"/>
<reference evidence="9" key="1">
    <citation type="journal article" date="2016" name="Nat. Genet.">
        <title>A high-quality carrot genome assembly provides new insights into carotenoid accumulation and asterid genome evolution.</title>
        <authorList>
            <person name="Iorizzo M."/>
            <person name="Ellison S."/>
            <person name="Senalik D."/>
            <person name="Zeng P."/>
            <person name="Satapoomin P."/>
            <person name="Huang J."/>
            <person name="Bowman M."/>
            <person name="Iovene M."/>
            <person name="Sanseverino W."/>
            <person name="Cavagnaro P."/>
            <person name="Yildiz M."/>
            <person name="Macko-Podgorni A."/>
            <person name="Moranska E."/>
            <person name="Grzebelus E."/>
            <person name="Grzebelus D."/>
            <person name="Ashrafi H."/>
            <person name="Zheng Z."/>
            <person name="Cheng S."/>
            <person name="Spooner D."/>
            <person name="Van Deynze A."/>
            <person name="Simon P."/>
        </authorList>
    </citation>
    <scope>NUCLEOTIDE SEQUENCE [LARGE SCALE GENOMIC DNA]</scope>
    <source>
        <tissue evidence="9">Leaf</tissue>
    </source>
</reference>
<accession>A0A175YE02</accession>
<name>A0A175YE02_DAUCS</name>
<evidence type="ECO:0000313" key="9">
    <source>
        <dbReference type="EMBL" id="KZM81866.1"/>
    </source>
</evidence>
<dbReference type="AlphaFoldDB" id="A0A175YE02"/>
<dbReference type="PANTHER" id="PTHR24186">
    <property type="entry name" value="PROTEIN PHOSPHATASE 1 REGULATORY SUBUNIT"/>
    <property type="match status" value="1"/>
</dbReference>
<sequence length="843" mass="94495">MIIDQIKKHNTNVLPDEIFYETDEDGYTVLEVAVELNQMAVVTLLLDLQHPAASKRKDGAFISLMPVIYKAQEKGYKNIVDLLTQRYNDGSKLSKDFKDQVSLISAIKSGETVTVVSLLLWDAGRGAQRLATFVDKLGWTALHHAVYHESIPIIKHIAGAQKGIKPKSEYKDKVPTPFHVAVQKGLTSIVILLMQLWPSSSSTYTAVDKKGQNILHLAALQSKKDMIEGILKNCPGEHKKEFVNKQNNNGYTALHLLIQRGCLVPELLKYQGLDTSVKNNDNWTPWDMLYVREEIFGDQVPSLAGKEEDREVLMITLQAAKRWSSAEEALDADFKTLFQRSDELGRTPLELAMSHNHVDAVELILLEDPAYQDGRGSRNQGLLGLICQAIENKYKEKIVELLCETFETGIDPNLKGVLGLIIAIQRRDAGPILKLLEGEGNKDFLNFVDSEGWTPLHHAAFHEFDSILNVMMEAQEKVGYQVVCKEGVATPFHVAARCGHTSTVIRLLQLWPNEKGQNIMQAAPSPYTAVDENGQNILHLAALKNKKEMVNGILRCCPPKQKDHLLFKKDGEGNTPLHLLVSEGCFIQDLINYIAGDTPNNGGWTPTDMLYIRHDIVGDQVQIKMALDDMINTDQSRKFWSSSRKKSTCSSLAVLPSRREKKDILFNIGQNVLMEKKNTKMQEDLQRYREGTNSQIVVSALITTITFTVGFTIPGGLHQSGESNQGLAVLSKKAAFKVFMIVDAFALLLSICSLFIYFLENMSEDLKQVTRLHAMTVGLNIASVMLTMFVFMTGTYVVLSESLSLSITICVIGSLFFIFVIFQLLKMAYKWRVRKNDDYKKEA</sequence>
<protein>
    <recommendedName>
        <fullName evidence="8">PGG domain-containing protein</fullName>
    </recommendedName>
</protein>
<keyword evidence="5" id="KW-0040">ANK repeat</keyword>
<dbReference type="InterPro" id="IPR036770">
    <property type="entry name" value="Ankyrin_rpt-contain_sf"/>
</dbReference>
<dbReference type="EMBL" id="LNRQ01000009">
    <property type="protein sequence ID" value="KZM81866.1"/>
    <property type="molecule type" value="Genomic_DNA"/>
</dbReference>
<dbReference type="Proteomes" id="UP000077755">
    <property type="component" value="Chromosome 9"/>
</dbReference>
<dbReference type="Gramene" id="KZM81866">
    <property type="protein sequence ID" value="KZM81866"/>
    <property type="gene ID" value="DCAR_029479"/>
</dbReference>
<evidence type="ECO:0000313" key="10">
    <source>
        <dbReference type="EMBL" id="WOH14435.1"/>
    </source>
</evidence>
<evidence type="ECO:0000256" key="1">
    <source>
        <dbReference type="ARBA" id="ARBA00004141"/>
    </source>
</evidence>
<dbReference type="SMART" id="SM00248">
    <property type="entry name" value="ANK"/>
    <property type="match status" value="9"/>
</dbReference>
<dbReference type="InterPro" id="IPR002110">
    <property type="entry name" value="Ankyrin_rpt"/>
</dbReference>
<evidence type="ECO:0000259" key="8">
    <source>
        <dbReference type="Pfam" id="PF13962"/>
    </source>
</evidence>
<feature type="transmembrane region" description="Helical" evidence="7">
    <location>
        <begin position="779"/>
        <end position="799"/>
    </location>
</feature>
<dbReference type="PANTHER" id="PTHR24186:SF50">
    <property type="entry name" value="ANKYRIN REPEAT-CONTAINING PROTEIN ITN1-LIKE ISOFORM X1"/>
    <property type="match status" value="1"/>
</dbReference>
<keyword evidence="6 7" id="KW-0472">Membrane</keyword>
<feature type="transmembrane region" description="Helical" evidence="7">
    <location>
        <begin position="734"/>
        <end position="759"/>
    </location>
</feature>
<evidence type="ECO:0000256" key="2">
    <source>
        <dbReference type="ARBA" id="ARBA00022692"/>
    </source>
</evidence>
<evidence type="ECO:0000313" key="11">
    <source>
        <dbReference type="Proteomes" id="UP000077755"/>
    </source>
</evidence>
<dbReference type="EMBL" id="CP093351">
    <property type="protein sequence ID" value="WOH14435.1"/>
    <property type="molecule type" value="Genomic_DNA"/>
</dbReference>
<evidence type="ECO:0000256" key="5">
    <source>
        <dbReference type="ARBA" id="ARBA00023043"/>
    </source>
</evidence>
<comment type="subcellular location">
    <subcellularLocation>
        <location evidence="1">Membrane</location>
        <topology evidence="1">Multi-pass membrane protein</topology>
    </subcellularLocation>
</comment>
<feature type="domain" description="PGG" evidence="8">
    <location>
        <begin position="688"/>
        <end position="798"/>
    </location>
</feature>
<gene>
    <name evidence="9" type="ORF">DCAR_029479</name>
    <name evidence="10" type="ORF">DCAR_0933954</name>
</gene>
<reference evidence="10" key="2">
    <citation type="submission" date="2022-03" db="EMBL/GenBank/DDBJ databases">
        <title>Draft title - Genomic analysis of global carrot germplasm unveils the trajectory of domestication and the origin of high carotenoid orange carrot.</title>
        <authorList>
            <person name="Iorizzo M."/>
            <person name="Ellison S."/>
            <person name="Senalik D."/>
            <person name="Macko-Podgorni A."/>
            <person name="Grzebelus D."/>
            <person name="Bostan H."/>
            <person name="Rolling W."/>
            <person name="Curaba J."/>
            <person name="Simon P."/>
        </authorList>
    </citation>
    <scope>NUCLEOTIDE SEQUENCE</scope>
    <source>
        <tissue evidence="10">Leaf</tissue>
    </source>
</reference>
<keyword evidence="2 7" id="KW-0812">Transmembrane</keyword>
<feature type="transmembrane region" description="Helical" evidence="7">
    <location>
        <begin position="805"/>
        <end position="825"/>
    </location>
</feature>
<organism evidence="9">
    <name type="scientific">Daucus carota subsp. sativus</name>
    <name type="common">Carrot</name>
    <dbReference type="NCBI Taxonomy" id="79200"/>
    <lineage>
        <taxon>Eukaryota</taxon>
        <taxon>Viridiplantae</taxon>
        <taxon>Streptophyta</taxon>
        <taxon>Embryophyta</taxon>
        <taxon>Tracheophyta</taxon>
        <taxon>Spermatophyta</taxon>
        <taxon>Magnoliopsida</taxon>
        <taxon>eudicotyledons</taxon>
        <taxon>Gunneridae</taxon>
        <taxon>Pentapetalae</taxon>
        <taxon>asterids</taxon>
        <taxon>campanulids</taxon>
        <taxon>Apiales</taxon>
        <taxon>Apiaceae</taxon>
        <taxon>Apioideae</taxon>
        <taxon>Scandiceae</taxon>
        <taxon>Daucinae</taxon>
        <taxon>Daucus</taxon>
        <taxon>Daucus sect. Daucus</taxon>
    </lineage>
</organism>
<evidence type="ECO:0000256" key="7">
    <source>
        <dbReference type="SAM" id="Phobius"/>
    </source>
</evidence>
<feature type="transmembrane region" description="Helical" evidence="7">
    <location>
        <begin position="696"/>
        <end position="714"/>
    </location>
</feature>
<keyword evidence="3" id="KW-0677">Repeat</keyword>